<keyword evidence="3" id="KW-1185">Reference proteome</keyword>
<dbReference type="AlphaFoldDB" id="A0A2K8Z4R5"/>
<dbReference type="Pfam" id="PF04965">
    <property type="entry name" value="GPW_gp25"/>
    <property type="match status" value="1"/>
</dbReference>
<reference evidence="2 3" key="1">
    <citation type="submission" date="2017-11" db="EMBL/GenBank/DDBJ databases">
        <title>Taxonomic description and genome sequences of Spirosoma HA7 sp. nov., isolated from pollen microhabitat of Corylus avellana.</title>
        <authorList>
            <person name="Ambika Manirajan B."/>
            <person name="Suarez C."/>
            <person name="Ratering S."/>
            <person name="Geissler-Plaum R."/>
            <person name="Cardinale M."/>
            <person name="Sylvia S."/>
        </authorList>
    </citation>
    <scope>NUCLEOTIDE SEQUENCE [LARGE SCALE GENOMIC DNA]</scope>
    <source>
        <strain evidence="2 3">HA7</strain>
    </source>
</reference>
<gene>
    <name evidence="2" type="ORF">CWM47_25400</name>
</gene>
<accession>A0A2K8Z4R5</accession>
<dbReference type="RefSeq" id="WP_100991153.1">
    <property type="nucleotide sequence ID" value="NZ_CP025096.1"/>
</dbReference>
<name>A0A2K8Z4R5_9BACT</name>
<protein>
    <recommendedName>
        <fullName evidence="1">IraD/Gp25-like domain-containing protein</fullName>
    </recommendedName>
</protein>
<proteinExistence type="predicted"/>
<dbReference type="Proteomes" id="UP000232883">
    <property type="component" value="Chromosome"/>
</dbReference>
<evidence type="ECO:0000313" key="2">
    <source>
        <dbReference type="EMBL" id="AUD04886.1"/>
    </source>
</evidence>
<dbReference type="Gene3D" id="3.10.450.40">
    <property type="match status" value="1"/>
</dbReference>
<evidence type="ECO:0000313" key="3">
    <source>
        <dbReference type="Proteomes" id="UP000232883"/>
    </source>
</evidence>
<dbReference type="KEGG" id="spir:CWM47_25400"/>
<feature type="domain" description="IraD/Gp25-like" evidence="1">
    <location>
        <begin position="27"/>
        <end position="117"/>
    </location>
</feature>
<organism evidence="2 3">
    <name type="scientific">Spirosoma pollinicola</name>
    <dbReference type="NCBI Taxonomy" id="2057025"/>
    <lineage>
        <taxon>Bacteria</taxon>
        <taxon>Pseudomonadati</taxon>
        <taxon>Bacteroidota</taxon>
        <taxon>Cytophagia</taxon>
        <taxon>Cytophagales</taxon>
        <taxon>Cytophagaceae</taxon>
        <taxon>Spirosoma</taxon>
    </lineage>
</organism>
<dbReference type="OrthoDB" id="9802846at2"/>
<dbReference type="SUPFAM" id="SSF160719">
    <property type="entry name" value="gpW/gp25-like"/>
    <property type="match status" value="1"/>
</dbReference>
<sequence>MADLFLGRGWSFPPTFDNRTKGVVMSEDEQDIRESLQILLGTRIGERIMRPAYGTNLDRLMFDAIDVAMVATLQKDLEFAIALFESRITLQQLSVLQDQQLEGRLLIVVDYVIDKTNTRNNLVYPFYINEGTEAQF</sequence>
<evidence type="ECO:0000259" key="1">
    <source>
        <dbReference type="Pfam" id="PF04965"/>
    </source>
</evidence>
<dbReference type="EMBL" id="CP025096">
    <property type="protein sequence ID" value="AUD04886.1"/>
    <property type="molecule type" value="Genomic_DNA"/>
</dbReference>
<dbReference type="InterPro" id="IPR007048">
    <property type="entry name" value="IraD/Gp25-like"/>
</dbReference>